<dbReference type="SUPFAM" id="SSF48371">
    <property type="entry name" value="ARM repeat"/>
    <property type="match status" value="1"/>
</dbReference>
<dbReference type="GeneID" id="79317031"/>
<dbReference type="InterPro" id="IPR011989">
    <property type="entry name" value="ARM-like"/>
</dbReference>
<dbReference type="AlphaFoldDB" id="A0ABD6AE20"/>
<proteinExistence type="predicted"/>
<protein>
    <recommendedName>
        <fullName evidence="4">HEAT repeat domain-containing protein</fullName>
    </recommendedName>
</protein>
<feature type="region of interest" description="Disordered" evidence="1">
    <location>
        <begin position="1"/>
        <end position="65"/>
    </location>
</feature>
<dbReference type="Gene3D" id="1.25.10.10">
    <property type="entry name" value="Leucine-rich Repeat Variant"/>
    <property type="match status" value="1"/>
</dbReference>
<organism evidence="2 3">
    <name type="scientific">Halomarina halobia</name>
    <dbReference type="NCBI Taxonomy" id="3033386"/>
    <lineage>
        <taxon>Archaea</taxon>
        <taxon>Methanobacteriati</taxon>
        <taxon>Methanobacteriota</taxon>
        <taxon>Stenosarchaea group</taxon>
        <taxon>Halobacteria</taxon>
        <taxon>Halobacteriales</taxon>
        <taxon>Natronomonadaceae</taxon>
        <taxon>Halomarina</taxon>
    </lineage>
</organism>
<dbReference type="RefSeq" id="WP_276306383.1">
    <property type="nucleotide sequence ID" value="NZ_CP119993.1"/>
</dbReference>
<evidence type="ECO:0000313" key="3">
    <source>
        <dbReference type="Proteomes" id="UP001596547"/>
    </source>
</evidence>
<dbReference type="EMBL" id="JBHTBF010000003">
    <property type="protein sequence ID" value="MFC7318781.1"/>
    <property type="molecule type" value="Genomic_DNA"/>
</dbReference>
<evidence type="ECO:0000313" key="2">
    <source>
        <dbReference type="EMBL" id="MFC7318781.1"/>
    </source>
</evidence>
<feature type="compositionally biased region" description="Low complexity" evidence="1">
    <location>
        <begin position="51"/>
        <end position="63"/>
    </location>
</feature>
<keyword evidence="3" id="KW-1185">Reference proteome</keyword>
<name>A0ABD6AE20_9EURY</name>
<dbReference type="Proteomes" id="UP001596547">
    <property type="component" value="Unassembled WGS sequence"/>
</dbReference>
<sequence length="111" mass="11421">MSPTPDPTEDPAPRTTPGADRPVNDVTCDGPDGIDLATAVDPLDSDDDATRAASAEALARAGAQRPDRLRPFAAHLANHVSDNDLEVRAFVLSALAAIANVAPRGGRTGGR</sequence>
<gene>
    <name evidence="2" type="ORF">ACFQPE_18550</name>
</gene>
<evidence type="ECO:0008006" key="4">
    <source>
        <dbReference type="Google" id="ProtNLM"/>
    </source>
</evidence>
<accession>A0ABD6AE20</accession>
<dbReference type="InterPro" id="IPR016024">
    <property type="entry name" value="ARM-type_fold"/>
</dbReference>
<reference evidence="2 3" key="1">
    <citation type="journal article" date="2019" name="Int. J. Syst. Evol. Microbiol.">
        <title>The Global Catalogue of Microorganisms (GCM) 10K type strain sequencing project: providing services to taxonomists for standard genome sequencing and annotation.</title>
        <authorList>
            <consortium name="The Broad Institute Genomics Platform"/>
            <consortium name="The Broad Institute Genome Sequencing Center for Infectious Disease"/>
            <person name="Wu L."/>
            <person name="Ma J."/>
        </authorList>
    </citation>
    <scope>NUCLEOTIDE SEQUENCE [LARGE SCALE GENOMIC DNA]</scope>
    <source>
        <strain evidence="2 3">PSR21</strain>
    </source>
</reference>
<comment type="caution">
    <text evidence="2">The sequence shown here is derived from an EMBL/GenBank/DDBJ whole genome shotgun (WGS) entry which is preliminary data.</text>
</comment>
<evidence type="ECO:0000256" key="1">
    <source>
        <dbReference type="SAM" id="MobiDB-lite"/>
    </source>
</evidence>